<evidence type="ECO:0000313" key="2">
    <source>
        <dbReference type="Proteomes" id="UP000823405"/>
    </source>
</evidence>
<sequence length="93" mass="10740">MIVQSEVLSHVGNFLGRPSFYACTPYAHWSPDQEKATDTMEERQQRFSTQIQRYRLHIRDLKVKNLGLLRAAFEANLTGLVSLRLEPSQFKSS</sequence>
<organism evidence="1 2">
    <name type="scientific">Linnemannia gamsii</name>
    <dbReference type="NCBI Taxonomy" id="64522"/>
    <lineage>
        <taxon>Eukaryota</taxon>
        <taxon>Fungi</taxon>
        <taxon>Fungi incertae sedis</taxon>
        <taxon>Mucoromycota</taxon>
        <taxon>Mortierellomycotina</taxon>
        <taxon>Mortierellomycetes</taxon>
        <taxon>Mortierellales</taxon>
        <taxon>Mortierellaceae</taxon>
        <taxon>Linnemannia</taxon>
    </lineage>
</organism>
<comment type="caution">
    <text evidence="1">The sequence shown here is derived from an EMBL/GenBank/DDBJ whole genome shotgun (WGS) entry which is preliminary data.</text>
</comment>
<name>A0A9P6UJG8_9FUNG</name>
<gene>
    <name evidence="1" type="ORF">BGZ97_001261</name>
</gene>
<dbReference type="Proteomes" id="UP000823405">
    <property type="component" value="Unassembled WGS sequence"/>
</dbReference>
<accession>A0A9P6UJG8</accession>
<keyword evidence="2" id="KW-1185">Reference proteome</keyword>
<dbReference type="AlphaFoldDB" id="A0A9P6UJG8"/>
<evidence type="ECO:0000313" key="1">
    <source>
        <dbReference type="EMBL" id="KAG0305026.1"/>
    </source>
</evidence>
<reference evidence="1" key="1">
    <citation type="journal article" date="2020" name="Fungal Divers.">
        <title>Resolving the Mortierellaceae phylogeny through synthesis of multi-gene phylogenetics and phylogenomics.</title>
        <authorList>
            <person name="Vandepol N."/>
            <person name="Liber J."/>
            <person name="Desiro A."/>
            <person name="Na H."/>
            <person name="Kennedy M."/>
            <person name="Barry K."/>
            <person name="Grigoriev I.V."/>
            <person name="Miller A.N."/>
            <person name="O'Donnell K."/>
            <person name="Stajich J.E."/>
            <person name="Bonito G."/>
        </authorList>
    </citation>
    <scope>NUCLEOTIDE SEQUENCE</scope>
    <source>
        <strain evidence="1">NVP60</strain>
    </source>
</reference>
<dbReference type="EMBL" id="JAAAIN010001254">
    <property type="protein sequence ID" value="KAG0305026.1"/>
    <property type="molecule type" value="Genomic_DNA"/>
</dbReference>
<protein>
    <submittedName>
        <fullName evidence="1">Uncharacterized protein</fullName>
    </submittedName>
</protein>
<proteinExistence type="predicted"/>